<keyword evidence="1" id="KW-0808">Transferase</keyword>
<dbReference type="PANTHER" id="PTHR46656:SF3">
    <property type="entry name" value="PUTATIVE-RELATED"/>
    <property type="match status" value="1"/>
</dbReference>
<dbReference type="GO" id="GO:0016740">
    <property type="term" value="F:transferase activity"/>
    <property type="evidence" value="ECO:0007669"/>
    <property type="project" value="UniProtKB-KW"/>
</dbReference>
<reference evidence="1 2" key="1">
    <citation type="submission" date="2017-08" db="EMBL/GenBank/DDBJ databases">
        <title>Lysobacter sylvestris genome.</title>
        <authorList>
            <person name="Zhang D.-C."/>
            <person name="Albuquerque L."/>
            <person name="Franca L."/>
            <person name="Froufe H.J.C."/>
            <person name="Barroso C."/>
            <person name="Egas C."/>
            <person name="Da Costa M."/>
            <person name="Margesin R."/>
        </authorList>
    </citation>
    <scope>NUCLEOTIDE SEQUENCE [LARGE SCALE GENOMIC DNA]</scope>
    <source>
        <strain evidence="1 2">AM20-91</strain>
    </source>
</reference>
<dbReference type="SUPFAM" id="SSF53756">
    <property type="entry name" value="UDP-Glycosyltransferase/glycogen phosphorylase"/>
    <property type="match status" value="1"/>
</dbReference>
<keyword evidence="2" id="KW-1185">Reference proteome</keyword>
<organism evidence="1 2">
    <name type="scientific">Solilutibacter silvestris</name>
    <dbReference type="NCBI Taxonomy" id="1645665"/>
    <lineage>
        <taxon>Bacteria</taxon>
        <taxon>Pseudomonadati</taxon>
        <taxon>Pseudomonadota</taxon>
        <taxon>Gammaproteobacteria</taxon>
        <taxon>Lysobacterales</taxon>
        <taxon>Lysobacteraceae</taxon>
        <taxon>Solilutibacter</taxon>
    </lineage>
</organism>
<dbReference type="PANTHER" id="PTHR46656">
    <property type="entry name" value="PUTATIVE-RELATED"/>
    <property type="match status" value="1"/>
</dbReference>
<comment type="caution">
    <text evidence="1">The sequence shown here is derived from an EMBL/GenBank/DDBJ whole genome shotgun (WGS) entry which is preliminary data.</text>
</comment>
<dbReference type="AlphaFoldDB" id="A0A2K1Q2E6"/>
<dbReference type="EMBL" id="NPZB01000001">
    <property type="protein sequence ID" value="PNS09203.1"/>
    <property type="molecule type" value="Genomic_DNA"/>
</dbReference>
<protein>
    <submittedName>
        <fullName evidence="1">Glycosyl transferases group 1</fullName>
    </submittedName>
</protein>
<dbReference type="Pfam" id="PF13692">
    <property type="entry name" value="Glyco_trans_1_4"/>
    <property type="match status" value="1"/>
</dbReference>
<evidence type="ECO:0000313" key="2">
    <source>
        <dbReference type="Proteomes" id="UP000236220"/>
    </source>
</evidence>
<name>A0A2K1Q2E6_9GAMM</name>
<dbReference type="Proteomes" id="UP000236220">
    <property type="component" value="Unassembled WGS sequence"/>
</dbReference>
<evidence type="ECO:0000313" key="1">
    <source>
        <dbReference type="EMBL" id="PNS09203.1"/>
    </source>
</evidence>
<gene>
    <name evidence="1" type="ORF">Lysil_0832</name>
</gene>
<dbReference type="Gene3D" id="3.40.50.2000">
    <property type="entry name" value="Glycogen Phosphorylase B"/>
    <property type="match status" value="1"/>
</dbReference>
<dbReference type="CDD" id="cd01635">
    <property type="entry name" value="Glycosyltransferase_GTB-type"/>
    <property type="match status" value="1"/>
</dbReference>
<accession>A0A2K1Q2E6</accession>
<sequence length="364" mass="40221">MFGSRAQLGGEGINVFGFFKGQFGLAESARLYTRALIECGVPVAVNNIEIDQPHQDGDTDFDEFLIDDAPYPTTIVFANPDHFLDPSFKKVLKKIQGTRVIGSWFWELEDVPQAWLPALDMVDGLLVASRFIEAAFRKVTDKPITRVPIPLPVGRPDSGLQRNDFGLPKDKYIFLTTFDFSSSLERKNPFGTIAAFKQAFPERNDVRLLIKSSNGFRHPLELQELINIAAEDHRIIFVDQVVDSAHLRSLQRCCDVYVSLHRSEGFGLGIAECMLLGKPVIATGWSGNTDLTTNGASNVDYVLVPVGGRYQGGNSDRWAEPCLKDASRKMCMAVRGQLPPAALHMPQDEVIERILSAAAVVGTP</sequence>
<proteinExistence type="predicted"/>